<evidence type="ECO:0000259" key="7">
    <source>
        <dbReference type="PROSITE" id="PS50026"/>
    </source>
</evidence>
<evidence type="ECO:0000313" key="9">
    <source>
        <dbReference type="EnsemblMetazoa" id="CapteP111043"/>
    </source>
</evidence>
<dbReference type="AlphaFoldDB" id="R7VHH1"/>
<dbReference type="CDD" id="cd00054">
    <property type="entry name" value="EGF_CA"/>
    <property type="match status" value="1"/>
</dbReference>
<organism evidence="8">
    <name type="scientific">Capitella teleta</name>
    <name type="common">Polychaete worm</name>
    <dbReference type="NCBI Taxonomy" id="283909"/>
    <lineage>
        <taxon>Eukaryota</taxon>
        <taxon>Metazoa</taxon>
        <taxon>Spiralia</taxon>
        <taxon>Lophotrochozoa</taxon>
        <taxon>Annelida</taxon>
        <taxon>Polychaeta</taxon>
        <taxon>Sedentaria</taxon>
        <taxon>Scolecida</taxon>
        <taxon>Capitellidae</taxon>
        <taxon>Capitella</taxon>
    </lineage>
</organism>
<dbReference type="GO" id="GO:0005886">
    <property type="term" value="C:plasma membrane"/>
    <property type="evidence" value="ECO:0007669"/>
    <property type="project" value="TreeGrafter"/>
</dbReference>
<reference evidence="8 10" key="2">
    <citation type="journal article" date="2013" name="Nature">
        <title>Insights into bilaterian evolution from three spiralian genomes.</title>
        <authorList>
            <person name="Simakov O."/>
            <person name="Marletaz F."/>
            <person name="Cho S.J."/>
            <person name="Edsinger-Gonzales E."/>
            <person name="Havlak P."/>
            <person name="Hellsten U."/>
            <person name="Kuo D.H."/>
            <person name="Larsson T."/>
            <person name="Lv J."/>
            <person name="Arendt D."/>
            <person name="Savage R."/>
            <person name="Osoegawa K."/>
            <person name="de Jong P."/>
            <person name="Grimwood J."/>
            <person name="Chapman J.A."/>
            <person name="Shapiro H."/>
            <person name="Aerts A."/>
            <person name="Otillar R.P."/>
            <person name="Terry A.Y."/>
            <person name="Boore J.L."/>
            <person name="Grigoriev I.V."/>
            <person name="Lindberg D.R."/>
            <person name="Seaver E.C."/>
            <person name="Weisblat D.A."/>
            <person name="Putnam N.H."/>
            <person name="Rokhsar D.S."/>
        </authorList>
    </citation>
    <scope>NUCLEOTIDE SEQUENCE</scope>
    <source>
        <strain evidence="8 10">I ESC-2004</strain>
    </source>
</reference>
<dbReference type="STRING" id="283909.R7VHH1"/>
<feature type="domain" description="EGF-like" evidence="7">
    <location>
        <begin position="36"/>
        <end position="74"/>
    </location>
</feature>
<dbReference type="GO" id="GO:0007219">
    <property type="term" value="P:Notch signaling pathway"/>
    <property type="evidence" value="ECO:0007669"/>
    <property type="project" value="TreeGrafter"/>
</dbReference>
<dbReference type="PANTHER" id="PTHR45836:SF13">
    <property type="entry name" value="PROTEIN CRUMBS"/>
    <property type="match status" value="1"/>
</dbReference>
<evidence type="ECO:0000313" key="10">
    <source>
        <dbReference type="Proteomes" id="UP000014760"/>
    </source>
</evidence>
<comment type="caution">
    <text evidence="6">Lacks conserved residue(s) required for the propagation of feature annotation.</text>
</comment>
<evidence type="ECO:0000256" key="2">
    <source>
        <dbReference type="ARBA" id="ARBA00022729"/>
    </source>
</evidence>
<evidence type="ECO:0000256" key="6">
    <source>
        <dbReference type="PROSITE-ProRule" id="PRU00076"/>
    </source>
</evidence>
<sequence length="143" mass="15365">DDNCRNIQCMNGGSKVDGIGGCFCRCPVNYGGSDCSINGCTIEPTTCQNGGTPVSMANGCVCQCPDGTRGETCQYVNDECSSNPCGNGGLCIDGMKQYYCECQYGFGGVNCATSKCPQNSLFLDLHLFYLFFFAIQDALNRWI</sequence>
<dbReference type="OMA" id="CEDFCEN"/>
<keyword evidence="2" id="KW-0732">Signal</keyword>
<dbReference type="PRINTS" id="PR00010">
    <property type="entry name" value="EGFBLOOD"/>
</dbReference>
<dbReference type="GO" id="GO:0043235">
    <property type="term" value="C:receptor complex"/>
    <property type="evidence" value="ECO:0007669"/>
    <property type="project" value="TreeGrafter"/>
</dbReference>
<dbReference type="SMART" id="SM00181">
    <property type="entry name" value="EGF"/>
    <property type="match status" value="3"/>
</dbReference>
<reference evidence="10" key="1">
    <citation type="submission" date="2012-12" db="EMBL/GenBank/DDBJ databases">
        <authorList>
            <person name="Hellsten U."/>
            <person name="Grimwood J."/>
            <person name="Chapman J.A."/>
            <person name="Shapiro H."/>
            <person name="Aerts A."/>
            <person name="Otillar R.P."/>
            <person name="Terry A.Y."/>
            <person name="Boore J.L."/>
            <person name="Simakov O."/>
            <person name="Marletaz F."/>
            <person name="Cho S.-J."/>
            <person name="Edsinger-Gonzales E."/>
            <person name="Havlak P."/>
            <person name="Kuo D.-H."/>
            <person name="Larsson T."/>
            <person name="Lv J."/>
            <person name="Arendt D."/>
            <person name="Savage R."/>
            <person name="Osoegawa K."/>
            <person name="de Jong P."/>
            <person name="Lindberg D.R."/>
            <person name="Seaver E.C."/>
            <person name="Weisblat D.A."/>
            <person name="Putnam N.H."/>
            <person name="Grigoriev I.V."/>
            <person name="Rokhsar D.S."/>
        </authorList>
    </citation>
    <scope>NUCLEOTIDE SEQUENCE</scope>
    <source>
        <strain evidence="10">I ESC-2004</strain>
    </source>
</reference>
<dbReference type="FunFam" id="2.10.25.10:FF:000143">
    <property type="entry name" value="Protein crumbs 1"/>
    <property type="match status" value="1"/>
</dbReference>
<dbReference type="EMBL" id="KB292163">
    <property type="protein sequence ID" value="ELU18069.1"/>
    <property type="molecule type" value="Genomic_DNA"/>
</dbReference>
<dbReference type="EnsemblMetazoa" id="CapteT111043">
    <property type="protein sequence ID" value="CapteP111043"/>
    <property type="gene ID" value="CapteG111043"/>
</dbReference>
<dbReference type="GO" id="GO:0009986">
    <property type="term" value="C:cell surface"/>
    <property type="evidence" value="ECO:0007669"/>
    <property type="project" value="TreeGrafter"/>
</dbReference>
<dbReference type="Proteomes" id="UP000014760">
    <property type="component" value="Unassembled WGS sequence"/>
</dbReference>
<feature type="disulfide bond" evidence="6">
    <location>
        <begin position="102"/>
        <end position="111"/>
    </location>
</feature>
<keyword evidence="4 6" id="KW-1015">Disulfide bond</keyword>
<reference evidence="9" key="3">
    <citation type="submission" date="2015-06" db="UniProtKB">
        <authorList>
            <consortium name="EnsemblMetazoa"/>
        </authorList>
    </citation>
    <scope>IDENTIFICATION</scope>
</reference>
<dbReference type="OrthoDB" id="6515930at2759"/>
<dbReference type="PROSITE" id="PS50026">
    <property type="entry name" value="EGF_3"/>
    <property type="match status" value="2"/>
</dbReference>
<accession>R7VHH1</accession>
<name>R7VHH1_CAPTE</name>
<proteinExistence type="predicted"/>
<feature type="non-terminal residue" evidence="8">
    <location>
        <position position="1"/>
    </location>
</feature>
<dbReference type="PROSITE" id="PS01186">
    <property type="entry name" value="EGF_2"/>
    <property type="match status" value="1"/>
</dbReference>
<dbReference type="HOGENOM" id="CLU_004826_6_1_1"/>
<dbReference type="InterPro" id="IPR001881">
    <property type="entry name" value="EGF-like_Ca-bd_dom"/>
</dbReference>
<dbReference type="PANTHER" id="PTHR45836">
    <property type="entry name" value="SLIT HOMOLOG"/>
    <property type="match status" value="1"/>
</dbReference>
<evidence type="ECO:0000256" key="5">
    <source>
        <dbReference type="ARBA" id="ARBA00023180"/>
    </source>
</evidence>
<feature type="domain" description="EGF-like" evidence="7">
    <location>
        <begin position="76"/>
        <end position="112"/>
    </location>
</feature>
<protein>
    <recommendedName>
        <fullName evidence="7">EGF-like domain-containing protein</fullName>
    </recommendedName>
</protein>
<keyword evidence="10" id="KW-1185">Reference proteome</keyword>
<dbReference type="InterPro" id="IPR000152">
    <property type="entry name" value="EGF-type_Asp/Asn_hydroxyl_site"/>
</dbReference>
<evidence type="ECO:0000256" key="4">
    <source>
        <dbReference type="ARBA" id="ARBA00023157"/>
    </source>
</evidence>
<dbReference type="GO" id="GO:0005509">
    <property type="term" value="F:calcium ion binding"/>
    <property type="evidence" value="ECO:0007669"/>
    <property type="project" value="InterPro"/>
</dbReference>
<feature type="disulfide bond" evidence="6">
    <location>
        <begin position="64"/>
        <end position="73"/>
    </location>
</feature>
<dbReference type="EMBL" id="AMQN01003895">
    <property type="status" value="NOT_ANNOTATED_CDS"/>
    <property type="molecule type" value="Genomic_DNA"/>
</dbReference>
<dbReference type="Pfam" id="PF00008">
    <property type="entry name" value="EGF"/>
    <property type="match status" value="1"/>
</dbReference>
<keyword evidence="5" id="KW-0325">Glycoprotein</keyword>
<dbReference type="SUPFAM" id="SSF57196">
    <property type="entry name" value="EGF/Laminin"/>
    <property type="match status" value="3"/>
</dbReference>
<evidence type="ECO:0000256" key="3">
    <source>
        <dbReference type="ARBA" id="ARBA00022737"/>
    </source>
</evidence>
<dbReference type="Gene3D" id="2.10.25.10">
    <property type="entry name" value="Laminin"/>
    <property type="match status" value="2"/>
</dbReference>
<gene>
    <name evidence="8" type="ORF">CAPTEDRAFT_111043</name>
</gene>
<keyword evidence="1 6" id="KW-0245">EGF-like domain</keyword>
<dbReference type="InterPro" id="IPR051355">
    <property type="entry name" value="Notch/Slit_guidance"/>
</dbReference>
<dbReference type="PROSITE" id="PS00010">
    <property type="entry name" value="ASX_HYDROXYL"/>
    <property type="match status" value="1"/>
</dbReference>
<keyword evidence="3" id="KW-0677">Repeat</keyword>
<dbReference type="SMART" id="SM00179">
    <property type="entry name" value="EGF_CA"/>
    <property type="match status" value="2"/>
</dbReference>
<dbReference type="InterPro" id="IPR000742">
    <property type="entry name" value="EGF"/>
</dbReference>
<evidence type="ECO:0000256" key="1">
    <source>
        <dbReference type="ARBA" id="ARBA00022536"/>
    </source>
</evidence>
<evidence type="ECO:0000313" key="8">
    <source>
        <dbReference type="EMBL" id="ELU18069.1"/>
    </source>
</evidence>
<dbReference type="GO" id="GO:0007411">
    <property type="term" value="P:axon guidance"/>
    <property type="evidence" value="ECO:0007669"/>
    <property type="project" value="TreeGrafter"/>
</dbReference>
<dbReference type="PROSITE" id="PS00022">
    <property type="entry name" value="EGF_1"/>
    <property type="match status" value="2"/>
</dbReference>